<dbReference type="InterPro" id="IPR048527">
    <property type="entry name" value="Sde182_C"/>
</dbReference>
<feature type="chain" id="PRO_5040511959" evidence="1">
    <location>
        <begin position="23"/>
        <end position="503"/>
    </location>
</feature>
<evidence type="ECO:0000313" key="4">
    <source>
        <dbReference type="EMBL" id="KAF2729817.1"/>
    </source>
</evidence>
<evidence type="ECO:0000256" key="1">
    <source>
        <dbReference type="SAM" id="SignalP"/>
    </source>
</evidence>
<protein>
    <submittedName>
        <fullName evidence="4">DUF1593-domain-containing protein</fullName>
    </submittedName>
</protein>
<feature type="domain" description="Cellulose-binding Sde182 nucleoside hydrolase-like" evidence="2">
    <location>
        <begin position="33"/>
        <end position="299"/>
    </location>
</feature>
<organism evidence="4 5">
    <name type="scientific">Polyplosphaeria fusca</name>
    <dbReference type="NCBI Taxonomy" id="682080"/>
    <lineage>
        <taxon>Eukaryota</taxon>
        <taxon>Fungi</taxon>
        <taxon>Dikarya</taxon>
        <taxon>Ascomycota</taxon>
        <taxon>Pezizomycotina</taxon>
        <taxon>Dothideomycetes</taxon>
        <taxon>Pleosporomycetidae</taxon>
        <taxon>Pleosporales</taxon>
        <taxon>Tetraplosphaeriaceae</taxon>
        <taxon>Polyplosphaeria</taxon>
    </lineage>
</organism>
<dbReference type="GO" id="GO:0016799">
    <property type="term" value="F:hydrolase activity, hydrolyzing N-glycosyl compounds"/>
    <property type="evidence" value="ECO:0007669"/>
    <property type="project" value="InterPro"/>
</dbReference>
<reference evidence="4" key="1">
    <citation type="journal article" date="2020" name="Stud. Mycol.">
        <title>101 Dothideomycetes genomes: a test case for predicting lifestyles and emergence of pathogens.</title>
        <authorList>
            <person name="Haridas S."/>
            <person name="Albert R."/>
            <person name="Binder M."/>
            <person name="Bloem J."/>
            <person name="Labutti K."/>
            <person name="Salamov A."/>
            <person name="Andreopoulos B."/>
            <person name="Baker S."/>
            <person name="Barry K."/>
            <person name="Bills G."/>
            <person name="Bluhm B."/>
            <person name="Cannon C."/>
            <person name="Castanera R."/>
            <person name="Culley D."/>
            <person name="Daum C."/>
            <person name="Ezra D."/>
            <person name="Gonzalez J."/>
            <person name="Henrissat B."/>
            <person name="Kuo A."/>
            <person name="Liang C."/>
            <person name="Lipzen A."/>
            <person name="Lutzoni F."/>
            <person name="Magnuson J."/>
            <person name="Mondo S."/>
            <person name="Nolan M."/>
            <person name="Ohm R."/>
            <person name="Pangilinan J."/>
            <person name="Park H.-J."/>
            <person name="Ramirez L."/>
            <person name="Alfaro M."/>
            <person name="Sun H."/>
            <person name="Tritt A."/>
            <person name="Yoshinaga Y."/>
            <person name="Zwiers L.-H."/>
            <person name="Turgeon B."/>
            <person name="Goodwin S."/>
            <person name="Spatafora J."/>
            <person name="Crous P."/>
            <person name="Grigoriev I."/>
        </authorList>
    </citation>
    <scope>NUCLEOTIDE SEQUENCE</scope>
    <source>
        <strain evidence="4">CBS 125425</strain>
    </source>
</reference>
<dbReference type="EMBL" id="ML996234">
    <property type="protein sequence ID" value="KAF2729817.1"/>
    <property type="molecule type" value="Genomic_DNA"/>
</dbReference>
<name>A0A9P4QS39_9PLEO</name>
<dbReference type="InterPro" id="IPR036452">
    <property type="entry name" value="Ribo_hydro-like"/>
</dbReference>
<accession>A0A9P4QS39</accession>
<dbReference type="InterPro" id="IPR013783">
    <property type="entry name" value="Ig-like_fold"/>
</dbReference>
<dbReference type="Pfam" id="PF21027">
    <property type="entry name" value="Sde0182_C"/>
    <property type="match status" value="1"/>
</dbReference>
<feature type="domain" description="Cellulose-binding Sde182 C-terminal" evidence="3">
    <location>
        <begin position="387"/>
        <end position="497"/>
    </location>
</feature>
<dbReference type="Pfam" id="PF07632">
    <property type="entry name" value="Sde182_NH-like"/>
    <property type="match status" value="1"/>
</dbReference>
<dbReference type="InterPro" id="IPR011483">
    <property type="entry name" value="Sde182_NH-like"/>
</dbReference>
<feature type="signal peptide" evidence="1">
    <location>
        <begin position="1"/>
        <end position="22"/>
    </location>
</feature>
<keyword evidence="1" id="KW-0732">Signal</keyword>
<dbReference type="Gene3D" id="2.60.40.10">
    <property type="entry name" value="Immunoglobulins"/>
    <property type="match status" value="1"/>
</dbReference>
<dbReference type="AlphaFoldDB" id="A0A9P4QS39"/>
<comment type="caution">
    <text evidence="4">The sequence shown here is derived from an EMBL/GenBank/DDBJ whole genome shotgun (WGS) entry which is preliminary data.</text>
</comment>
<evidence type="ECO:0000313" key="5">
    <source>
        <dbReference type="Proteomes" id="UP000799444"/>
    </source>
</evidence>
<evidence type="ECO:0000259" key="3">
    <source>
        <dbReference type="Pfam" id="PF21027"/>
    </source>
</evidence>
<dbReference type="OrthoDB" id="3592035at2759"/>
<sequence length="503" mass="54630">MRSPGLLIPAFSLLASIQLSFASKCPPWTQNNRVFVLTDISNEPDDTMSLVRLLVHSDLYTIEGLVATTSFWLPNGTDAEQIQSLVDVYATVQANLQSHSNSSFPTAKYLSSKIASGPKVYGTEALKELEAGGSLTSGAQLLIDAVDASPEPLYIQIWGGSNTLASALWYINATRTASAHQAFTSKLRVYSISDQDDTGPWIRRHFPTMRYIASQAGFNQYGVAAWTSISSSTVDVGGPDKAAVSQDWLTANIQIGPLGAKYPDVMYIMEGDTPTLLYNIPNGLGDPEHPNWGSWGGRYTSNPLGSDAQFGDATDTVIGGDGKSYTTNWATIWRWRNAFQSEFAARMQWTLAPNSPNSNATHPPVVIINGACGSKAIEMNVTVGQHITLNASASYSMDAGAKLNFTWFQYKEPSAWQASTSVVPTINITRPGGTDGSLSSFTIPEPNSRSCKAPEKVTEFGQYAEAIKCPVLHVVAAVKDVGARHPITRYRRVLLRVQPYDRE</sequence>
<proteinExistence type="predicted"/>
<dbReference type="Proteomes" id="UP000799444">
    <property type="component" value="Unassembled WGS sequence"/>
</dbReference>
<keyword evidence="5" id="KW-1185">Reference proteome</keyword>
<gene>
    <name evidence="4" type="ORF">EJ04DRAFT_501670</name>
</gene>
<evidence type="ECO:0000259" key="2">
    <source>
        <dbReference type="Pfam" id="PF07632"/>
    </source>
</evidence>
<dbReference type="Gene3D" id="3.90.245.10">
    <property type="entry name" value="Ribonucleoside hydrolase-like"/>
    <property type="match status" value="1"/>
</dbReference>